<dbReference type="InterPro" id="IPR000233">
    <property type="entry name" value="Cadherin_Y-type_LIR"/>
</dbReference>
<dbReference type="GO" id="GO:0034332">
    <property type="term" value="P:adherens junction organization"/>
    <property type="evidence" value="ECO:0007669"/>
    <property type="project" value="TreeGrafter"/>
</dbReference>
<organism evidence="20 21">
    <name type="scientific">Scleropages formosus</name>
    <name type="common">Asian bonytongue</name>
    <name type="synonym">Osteoglossum formosum</name>
    <dbReference type="NCBI Taxonomy" id="113540"/>
    <lineage>
        <taxon>Eukaryota</taxon>
        <taxon>Metazoa</taxon>
        <taxon>Chordata</taxon>
        <taxon>Craniata</taxon>
        <taxon>Vertebrata</taxon>
        <taxon>Euteleostomi</taxon>
        <taxon>Actinopterygii</taxon>
        <taxon>Neopterygii</taxon>
        <taxon>Teleostei</taxon>
        <taxon>Osteoglossocephala</taxon>
        <taxon>Osteoglossomorpha</taxon>
        <taxon>Osteoglossiformes</taxon>
        <taxon>Osteoglossidae</taxon>
        <taxon>Scleropages</taxon>
    </lineage>
</organism>
<dbReference type="InterPro" id="IPR020894">
    <property type="entry name" value="Cadherin_CS"/>
</dbReference>
<dbReference type="FunFam" id="2.60.40.60:FF:000008">
    <property type="entry name" value="Cadherin 24"/>
    <property type="match status" value="1"/>
</dbReference>
<feature type="transmembrane region" description="Helical" evidence="17">
    <location>
        <begin position="624"/>
        <end position="646"/>
    </location>
</feature>
<dbReference type="GO" id="GO:0044331">
    <property type="term" value="P:cell-cell adhesion mediated by cadherin"/>
    <property type="evidence" value="ECO:0007669"/>
    <property type="project" value="TreeGrafter"/>
</dbReference>
<dbReference type="InterPro" id="IPR015919">
    <property type="entry name" value="Cadherin-like_sf"/>
</dbReference>
<dbReference type="InterPro" id="IPR039808">
    <property type="entry name" value="Cadherin"/>
</dbReference>
<dbReference type="PROSITE" id="PS00232">
    <property type="entry name" value="CADHERIN_1"/>
    <property type="match status" value="2"/>
</dbReference>
<dbReference type="FunFam" id="4.10.900.10:FF:000001">
    <property type="entry name" value="Cadherin 2"/>
    <property type="match status" value="1"/>
</dbReference>
<evidence type="ECO:0000313" key="20">
    <source>
        <dbReference type="Ensembl" id="ENSSFOP00015071387.1"/>
    </source>
</evidence>
<dbReference type="GO" id="GO:0048793">
    <property type="term" value="P:pronephros development"/>
    <property type="evidence" value="ECO:0007669"/>
    <property type="project" value="Ensembl"/>
</dbReference>
<keyword evidence="21" id="KW-1185">Reference proteome</keyword>
<evidence type="ECO:0000256" key="7">
    <source>
        <dbReference type="ARBA" id="ARBA00022737"/>
    </source>
</evidence>
<keyword evidence="9 15" id="KW-0130">Cell adhesion</keyword>
<keyword evidence="4 15" id="KW-0812">Transmembrane</keyword>
<dbReference type="Ensembl" id="ENSSFOT00015039347.1">
    <property type="protein sequence ID" value="ENSSFOP00015071387.1"/>
    <property type="gene ID" value="ENSSFOG00015014328.2"/>
</dbReference>
<dbReference type="GO" id="GO:0060042">
    <property type="term" value="P:retina morphogenesis in camera-type eye"/>
    <property type="evidence" value="ECO:0007669"/>
    <property type="project" value="Ensembl"/>
</dbReference>
<dbReference type="GO" id="GO:0000902">
    <property type="term" value="P:cell morphogenesis"/>
    <property type="evidence" value="ECO:0007669"/>
    <property type="project" value="TreeGrafter"/>
</dbReference>
<dbReference type="InterPro" id="IPR027397">
    <property type="entry name" value="Catenin-bd_sf"/>
</dbReference>
<dbReference type="Proteomes" id="UP000694397">
    <property type="component" value="Chromosome 17"/>
</dbReference>
<evidence type="ECO:0000256" key="12">
    <source>
        <dbReference type="ARBA" id="ARBA00023136"/>
    </source>
</evidence>
<evidence type="ECO:0000256" key="4">
    <source>
        <dbReference type="ARBA" id="ARBA00022692"/>
    </source>
</evidence>
<comment type="function">
    <text evidence="16">Cadherins are calcium-dependent cell adhesion proteins.</text>
</comment>
<dbReference type="InterPro" id="IPR002126">
    <property type="entry name" value="Cadherin-like_dom"/>
</dbReference>
<feature type="domain" description="Cadherin" evidence="19">
    <location>
        <begin position="497"/>
        <end position="608"/>
    </location>
</feature>
<keyword evidence="3" id="KW-1003">Cell membrane</keyword>
<dbReference type="GO" id="GO:0016477">
    <property type="term" value="P:cell migration"/>
    <property type="evidence" value="ECO:0007669"/>
    <property type="project" value="TreeGrafter"/>
</dbReference>
<dbReference type="FunFam" id="2.60.40.60:FF:000012">
    <property type="entry name" value="Cadherin 24"/>
    <property type="match status" value="1"/>
</dbReference>
<dbReference type="PANTHER" id="PTHR24027:SF428">
    <property type="entry name" value="CADHERIN 6"/>
    <property type="match status" value="1"/>
</dbReference>
<dbReference type="GO" id="GO:0005509">
    <property type="term" value="F:calcium ion binding"/>
    <property type="evidence" value="ECO:0007669"/>
    <property type="project" value="UniProtKB-UniRule"/>
</dbReference>
<dbReference type="FunFam" id="2.60.40.60:FF:000009">
    <property type="entry name" value="Cadherin 24"/>
    <property type="match status" value="1"/>
</dbReference>
<evidence type="ECO:0000256" key="16">
    <source>
        <dbReference type="RuleBase" id="RU004357"/>
    </source>
</evidence>
<dbReference type="FunFam" id="2.60.40.60:FF:000014">
    <property type="entry name" value="Cadherin 8"/>
    <property type="match status" value="1"/>
</dbReference>
<keyword evidence="12 17" id="KW-0472">Membrane</keyword>
<evidence type="ECO:0000256" key="5">
    <source>
        <dbReference type="ARBA" id="ARBA00022723"/>
    </source>
</evidence>
<dbReference type="SMART" id="SM00112">
    <property type="entry name" value="CA"/>
    <property type="match status" value="5"/>
</dbReference>
<dbReference type="GO" id="GO:0005912">
    <property type="term" value="C:adherens junction"/>
    <property type="evidence" value="ECO:0007669"/>
    <property type="project" value="UniProtKB-SubCell"/>
</dbReference>
<evidence type="ECO:0000256" key="1">
    <source>
        <dbReference type="ARBA" id="ARBA00004251"/>
    </source>
</evidence>
<dbReference type="GO" id="GO:0016339">
    <property type="term" value="P:calcium-dependent cell-cell adhesion via plasma membrane cell adhesion molecules"/>
    <property type="evidence" value="ECO:0007669"/>
    <property type="project" value="TreeGrafter"/>
</dbReference>
<feature type="domain" description="Cadherin" evidence="19">
    <location>
        <begin position="79"/>
        <end position="159"/>
    </location>
</feature>
<feature type="domain" description="Cadherin" evidence="19">
    <location>
        <begin position="384"/>
        <end position="497"/>
    </location>
</feature>
<evidence type="ECO:0000256" key="9">
    <source>
        <dbReference type="ARBA" id="ARBA00022889"/>
    </source>
</evidence>
<evidence type="ECO:0000256" key="14">
    <source>
        <dbReference type="PROSITE-ProRule" id="PRU00043"/>
    </source>
</evidence>
<evidence type="ECO:0000256" key="15">
    <source>
        <dbReference type="RuleBase" id="RU003318"/>
    </source>
</evidence>
<dbReference type="GO" id="GO:0099560">
    <property type="term" value="P:synaptic membrane adhesion"/>
    <property type="evidence" value="ECO:0007669"/>
    <property type="project" value="TreeGrafter"/>
</dbReference>
<dbReference type="PROSITE" id="PS50268">
    <property type="entry name" value="CADHERIN_2"/>
    <property type="match status" value="5"/>
</dbReference>
<dbReference type="AlphaFoldDB" id="A0A8C9WBF2"/>
<evidence type="ECO:0000313" key="21">
    <source>
        <dbReference type="Proteomes" id="UP000694397"/>
    </source>
</evidence>
<protein>
    <submittedName>
        <fullName evidence="20">Cadherin 6</fullName>
    </submittedName>
</protein>
<dbReference type="GO" id="GO:0016342">
    <property type="term" value="C:catenin complex"/>
    <property type="evidence" value="ECO:0007669"/>
    <property type="project" value="TreeGrafter"/>
</dbReference>
<gene>
    <name evidence="20" type="primary">CDH6</name>
    <name evidence="20" type="synonym">LOC108923313</name>
</gene>
<sequence>MDTIRPYLLFVIWVLLPCHGGSMVFFRSSGEEESKVSGGTRAGTGAALRRSKRGWMWNQFFLQEEYTGTQKQYVGKLQSDLDKGDGTVRYILSGEGADSIFTIEENTGNLHAIKKLDREEKADYLLRIRAVNRTTGLGIEPETEFMVKIHDINDNEPKFSKELYTASVPEMSPVGTSVTQVTATDADDSSYGNSAKLVYSILQGQPYFSVDSDTGIIKTALANMDREKREHYHVVIQAKDMAGQNGGLFGTTTVNITLLDVNDNPPKFLQSTYQFSIPESKGTGSEIGRIKATDIDIGENAEMDYSVIGGDIPDQFEIRTDKATQEGVIIVKQPLDYEKKKEHTLHVQVENSYPDPSFHHNSPFQDTASVKIYLEDVEEPPVFERSSYTMEVKEDADLRIVIGFVSATDHDVTNFNFFASVYRYSIDTRTNVDQLFNIHERNGSIYTQKFLDREESAWHNISVVARELGAEPKSTQQSSRVPVYIRVLDVNDNAPVFDTFYEAYVCEYAKAGQTIQTVSAMDMDDPVGGHRFTFNMAPEEPAQSNFTVQDLGDNTAAILTRRSGFSRLHENIYQVHVVIKDGDQPVQSSTSTIQVHVCACDQDGNVELCSTTALIQTAGLSTGALVAILLCIIILLMIVVLFAAVWRQKKKDPLIISKEDVRDNIVSYNDEGGGEEDTQAFDIGTLQNPQSVEECKLRRDIIPEALYPQVRRAPAPAHENNDVRIFINKKVYENDSSPTALPYDSLATYAYEGNGSVAESLSSLGSANSDRDQDYNYLNDWGPRFRRLADLYETEDCNRYS</sequence>
<dbReference type="GO" id="GO:0007043">
    <property type="term" value="P:cell-cell junction assembly"/>
    <property type="evidence" value="ECO:0007669"/>
    <property type="project" value="TreeGrafter"/>
</dbReference>
<dbReference type="GO" id="GO:0007156">
    <property type="term" value="P:homophilic cell adhesion via plasma membrane adhesion molecules"/>
    <property type="evidence" value="ECO:0007669"/>
    <property type="project" value="InterPro"/>
</dbReference>
<dbReference type="Pfam" id="PF00028">
    <property type="entry name" value="Cadherin"/>
    <property type="match status" value="5"/>
</dbReference>
<dbReference type="GO" id="GO:0002009">
    <property type="term" value="P:morphogenesis of an epithelium"/>
    <property type="evidence" value="ECO:0007669"/>
    <property type="project" value="UniProtKB-ARBA"/>
</dbReference>
<keyword evidence="11 17" id="KW-1133">Transmembrane helix</keyword>
<keyword evidence="5" id="KW-0479">Metal-binding</keyword>
<evidence type="ECO:0000256" key="18">
    <source>
        <dbReference type="SAM" id="SignalP"/>
    </source>
</evidence>
<evidence type="ECO:0000256" key="13">
    <source>
        <dbReference type="ARBA" id="ARBA00023180"/>
    </source>
</evidence>
<dbReference type="GO" id="GO:0045296">
    <property type="term" value="F:cadherin binding"/>
    <property type="evidence" value="ECO:0007669"/>
    <property type="project" value="TreeGrafter"/>
</dbReference>
<comment type="subcellular location">
    <subcellularLocation>
        <location evidence="2">Cell junction</location>
        <location evidence="2">Adherens junction</location>
    </subcellularLocation>
    <subcellularLocation>
        <location evidence="1 15">Cell membrane</location>
        <topology evidence="1 15">Single-pass type I membrane protein</topology>
    </subcellularLocation>
</comment>
<evidence type="ECO:0000256" key="6">
    <source>
        <dbReference type="ARBA" id="ARBA00022729"/>
    </source>
</evidence>
<proteinExistence type="predicted"/>
<feature type="domain" description="Cadherin" evidence="19">
    <location>
        <begin position="160"/>
        <end position="268"/>
    </location>
</feature>
<keyword evidence="8 14" id="KW-0106">Calcium</keyword>
<dbReference type="SUPFAM" id="SSF49313">
    <property type="entry name" value="Cadherin-like"/>
    <property type="match status" value="5"/>
</dbReference>
<feature type="chain" id="PRO_5034221107" evidence="18">
    <location>
        <begin position="21"/>
        <end position="801"/>
    </location>
</feature>
<evidence type="ECO:0000256" key="2">
    <source>
        <dbReference type="ARBA" id="ARBA00004536"/>
    </source>
</evidence>
<evidence type="ECO:0000256" key="10">
    <source>
        <dbReference type="ARBA" id="ARBA00022949"/>
    </source>
</evidence>
<dbReference type="GO" id="GO:0048890">
    <property type="term" value="P:lateral line ganglion development"/>
    <property type="evidence" value="ECO:0007669"/>
    <property type="project" value="Ensembl"/>
</dbReference>
<reference evidence="20" key="2">
    <citation type="submission" date="2025-08" db="UniProtKB">
        <authorList>
            <consortium name="Ensembl"/>
        </authorList>
    </citation>
    <scope>IDENTIFICATION</scope>
</reference>
<reference evidence="20 21" key="1">
    <citation type="submission" date="2019-04" db="EMBL/GenBank/DDBJ databases">
        <authorList>
            <consortium name="Wellcome Sanger Institute Data Sharing"/>
        </authorList>
    </citation>
    <scope>NUCLEOTIDE SEQUENCE [LARGE SCALE GENOMIC DNA]</scope>
</reference>
<keyword evidence="6 18" id="KW-0732">Signal</keyword>
<evidence type="ECO:0000256" key="8">
    <source>
        <dbReference type="ARBA" id="ARBA00022837"/>
    </source>
</evidence>
<reference evidence="20" key="3">
    <citation type="submission" date="2025-09" db="UniProtKB">
        <authorList>
            <consortium name="Ensembl"/>
        </authorList>
    </citation>
    <scope>IDENTIFICATION</scope>
</reference>
<dbReference type="GO" id="GO:0008013">
    <property type="term" value="F:beta-catenin binding"/>
    <property type="evidence" value="ECO:0007669"/>
    <property type="project" value="TreeGrafter"/>
</dbReference>
<evidence type="ECO:0000256" key="3">
    <source>
        <dbReference type="ARBA" id="ARBA00022475"/>
    </source>
</evidence>
<keyword evidence="13" id="KW-0325">Glycoprotein</keyword>
<evidence type="ECO:0000256" key="17">
    <source>
        <dbReference type="SAM" id="Phobius"/>
    </source>
</evidence>
<dbReference type="PRINTS" id="PR00205">
    <property type="entry name" value="CADHERIN"/>
</dbReference>
<feature type="domain" description="Cadherin" evidence="19">
    <location>
        <begin position="269"/>
        <end position="383"/>
    </location>
</feature>
<dbReference type="Gene3D" id="2.60.40.60">
    <property type="entry name" value="Cadherins"/>
    <property type="match status" value="5"/>
</dbReference>
<dbReference type="FunFam" id="2.60.40.60:FF:000017">
    <property type="entry name" value="Cadherin 24"/>
    <property type="match status" value="1"/>
</dbReference>
<evidence type="ECO:0000259" key="19">
    <source>
        <dbReference type="PROSITE" id="PS50268"/>
    </source>
</evidence>
<keyword evidence="10" id="KW-0965">Cell junction</keyword>
<dbReference type="PANTHER" id="PTHR24027">
    <property type="entry name" value="CADHERIN-23"/>
    <property type="match status" value="1"/>
</dbReference>
<dbReference type="Gene3D" id="4.10.900.10">
    <property type="entry name" value="TCF3-CBD (Catenin binding domain)"/>
    <property type="match status" value="1"/>
</dbReference>
<dbReference type="OrthoDB" id="6079678at2759"/>
<dbReference type="Pfam" id="PF01049">
    <property type="entry name" value="CADH_Y-type_LIR"/>
    <property type="match status" value="1"/>
</dbReference>
<dbReference type="CDD" id="cd11304">
    <property type="entry name" value="Cadherin_repeat"/>
    <property type="match status" value="5"/>
</dbReference>
<name>A0A8C9WBF2_SCLFO</name>
<accession>A0A8C9WBF2</accession>
<feature type="signal peptide" evidence="18">
    <location>
        <begin position="1"/>
        <end position="20"/>
    </location>
</feature>
<dbReference type="GeneTree" id="ENSGT00940000154673"/>
<evidence type="ECO:0000256" key="11">
    <source>
        <dbReference type="ARBA" id="ARBA00022989"/>
    </source>
</evidence>
<keyword evidence="7" id="KW-0677">Repeat</keyword>